<dbReference type="Proteomes" id="UP000056252">
    <property type="component" value="Chromosome"/>
</dbReference>
<dbReference type="EMBL" id="CP013195">
    <property type="protein sequence ID" value="ALO48815.1"/>
    <property type="molecule type" value="Genomic_DNA"/>
</dbReference>
<dbReference type="PROSITE" id="PS51257">
    <property type="entry name" value="PROKAR_LIPOPROTEIN"/>
    <property type="match status" value="1"/>
</dbReference>
<evidence type="ECO:0000256" key="1">
    <source>
        <dbReference type="SAM" id="SignalP"/>
    </source>
</evidence>
<gene>
    <name evidence="2" type="ORF">AS203_06755</name>
</gene>
<dbReference type="AlphaFoldDB" id="A0A0S2KLA1"/>
<evidence type="ECO:0008006" key="4">
    <source>
        <dbReference type="Google" id="ProtNLM"/>
    </source>
</evidence>
<proteinExistence type="predicted"/>
<dbReference type="OrthoDB" id="1081166at2"/>
<keyword evidence="1" id="KW-0732">Signal</keyword>
<evidence type="ECO:0000313" key="3">
    <source>
        <dbReference type="Proteomes" id="UP000056252"/>
    </source>
</evidence>
<organism evidence="2 3">
    <name type="scientific">Hoylesella enoeca</name>
    <dbReference type="NCBI Taxonomy" id="76123"/>
    <lineage>
        <taxon>Bacteria</taxon>
        <taxon>Pseudomonadati</taxon>
        <taxon>Bacteroidota</taxon>
        <taxon>Bacteroidia</taxon>
        <taxon>Bacteroidales</taxon>
        <taxon>Prevotellaceae</taxon>
        <taxon>Hoylesella</taxon>
    </lineage>
</organism>
<dbReference type="STRING" id="76123.AS203_06755"/>
<dbReference type="RefSeq" id="WP_025066601.1">
    <property type="nucleotide sequence ID" value="NZ_CP013195.1"/>
</dbReference>
<dbReference type="KEGG" id="peo:AS203_06755"/>
<protein>
    <recommendedName>
        <fullName evidence="4">Lipoprotein</fullName>
    </recommendedName>
</protein>
<feature type="signal peptide" evidence="1">
    <location>
        <begin position="1"/>
        <end position="21"/>
    </location>
</feature>
<name>A0A0S2KLA1_9BACT</name>
<reference evidence="3" key="1">
    <citation type="submission" date="2015-11" db="EMBL/GenBank/DDBJ databases">
        <authorList>
            <person name="Holder M.E."/>
            <person name="Ajami N.J."/>
            <person name="Petrosino J.F."/>
        </authorList>
    </citation>
    <scope>NUCLEOTIDE SEQUENCE [LARGE SCALE GENOMIC DNA]</scope>
    <source>
        <strain evidence="3">F0113</strain>
    </source>
</reference>
<accession>A0A0S2KLA1</accession>
<keyword evidence="3" id="KW-1185">Reference proteome</keyword>
<evidence type="ECO:0000313" key="2">
    <source>
        <dbReference type="EMBL" id="ALO48815.1"/>
    </source>
</evidence>
<sequence length="520" mass="56909">MKTNALSLLAIAGLLSFAGCASDDTENKDNEQDPGSDGLTAFVVEDNGAQTRTSAEYDGSGLNFYWTAGDRLWVNNTAASPALKQDASNNITGKSATARFWFDGTYTATSYPVRYTGKNGASNKVTIKAAQSQTVPNDASHIGEDGDCGTSTATKPTGSEAYGFTLNHEAAYATFLPYNSNRLVADFVIQKITMIADQALCGTFDFNDNGIDTGSRPAPTTTNRIIELTLNDFAIPATATPTTNAATAVIAPGNYTNFTVVYTLHNPTTNQTGTVTKQYPGTVTFTKGKNKKISQNLLTSTYSNDGYYMWDAQQCYWYGHLDANGNIDNQNNYPHSKAADPDRWYNDMQGYSDPTGIAPAELPSTAHFQVLPNANEIGWYIQGGDPHWDDTLELWAFMGHLYKGGMWLKKKAYISGYTAEHAPNGTDYTKSTSSFDYVYENNSITQGKPAASILSNYFYLPALGYYSGYTHYEFGSSGYYWSSTPYPQNSALAYDLVFNRHVIIGDSNSRDYGNPLWRAE</sequence>
<feature type="chain" id="PRO_5006601881" description="Lipoprotein" evidence="1">
    <location>
        <begin position="22"/>
        <end position="520"/>
    </location>
</feature>